<evidence type="ECO:0000313" key="4">
    <source>
        <dbReference type="EMBL" id="KAJ8313703.1"/>
    </source>
</evidence>
<keyword evidence="5" id="KW-1185">Reference proteome</keyword>
<keyword evidence="3" id="KW-0812">Transmembrane</keyword>
<dbReference type="PANTHER" id="PTHR10695">
    <property type="entry name" value="DEPHOSPHO-COA KINASE-RELATED"/>
    <property type="match status" value="1"/>
</dbReference>
<keyword evidence="2" id="KW-0067">ATP-binding</keyword>
<sequence length="212" mass="24167">MFLIGLTGGIATGKSTVSNILQSKYNCPVIDADKIARDVVKPGTVGWRKIKQKFGTDVLQENGELDREKLGQIIFSDPNKRKILNSITHPEIYKAMLWSVFKLFITGHQFAVLDLPLLSPEQQLQRLMNRNDLTKEEAEKRINSQMSLADKCKKATHIIDNNGDISSTEEQVLRLYHEFKASKSHWRLRFLLLFCTVTFIGAATYLCSYFGR</sequence>
<dbReference type="EMBL" id="JARBDR010000342">
    <property type="protein sequence ID" value="KAJ8313703.1"/>
    <property type="molecule type" value="Genomic_DNA"/>
</dbReference>
<feature type="transmembrane region" description="Helical" evidence="3">
    <location>
        <begin position="190"/>
        <end position="211"/>
    </location>
</feature>
<accession>A0ABQ9F8P2</accession>
<dbReference type="PROSITE" id="PS51219">
    <property type="entry name" value="DPCK"/>
    <property type="match status" value="1"/>
</dbReference>
<evidence type="ECO:0000256" key="1">
    <source>
        <dbReference type="ARBA" id="ARBA00022741"/>
    </source>
</evidence>
<evidence type="ECO:0000256" key="2">
    <source>
        <dbReference type="ARBA" id="ARBA00022840"/>
    </source>
</evidence>
<evidence type="ECO:0000313" key="5">
    <source>
        <dbReference type="Proteomes" id="UP001217089"/>
    </source>
</evidence>
<dbReference type="HAMAP" id="MF_00376">
    <property type="entry name" value="Dephospho_CoA_kinase"/>
    <property type="match status" value="1"/>
</dbReference>
<keyword evidence="3" id="KW-0472">Membrane</keyword>
<name>A0ABQ9F8P2_TEGGR</name>
<dbReference type="SUPFAM" id="SSF52540">
    <property type="entry name" value="P-loop containing nucleoside triphosphate hydrolases"/>
    <property type="match status" value="1"/>
</dbReference>
<organism evidence="4 5">
    <name type="scientific">Tegillarca granosa</name>
    <name type="common">Malaysian cockle</name>
    <name type="synonym">Anadara granosa</name>
    <dbReference type="NCBI Taxonomy" id="220873"/>
    <lineage>
        <taxon>Eukaryota</taxon>
        <taxon>Metazoa</taxon>
        <taxon>Spiralia</taxon>
        <taxon>Lophotrochozoa</taxon>
        <taxon>Mollusca</taxon>
        <taxon>Bivalvia</taxon>
        <taxon>Autobranchia</taxon>
        <taxon>Pteriomorphia</taxon>
        <taxon>Arcoida</taxon>
        <taxon>Arcoidea</taxon>
        <taxon>Arcidae</taxon>
        <taxon>Tegillarca</taxon>
    </lineage>
</organism>
<reference evidence="4 5" key="1">
    <citation type="submission" date="2022-12" db="EMBL/GenBank/DDBJ databases">
        <title>Chromosome-level genome of Tegillarca granosa.</title>
        <authorList>
            <person name="Kim J."/>
        </authorList>
    </citation>
    <scope>NUCLEOTIDE SEQUENCE [LARGE SCALE GENOMIC DNA]</scope>
    <source>
        <strain evidence="4">Teg-2019</strain>
        <tissue evidence="4">Adductor muscle</tissue>
    </source>
</reference>
<dbReference type="PANTHER" id="PTHR10695:SF46">
    <property type="entry name" value="BIFUNCTIONAL COENZYME A SYNTHASE-RELATED"/>
    <property type="match status" value="1"/>
</dbReference>
<dbReference type="CDD" id="cd02022">
    <property type="entry name" value="DPCK"/>
    <property type="match status" value="1"/>
</dbReference>
<dbReference type="InterPro" id="IPR027417">
    <property type="entry name" value="P-loop_NTPase"/>
</dbReference>
<evidence type="ECO:0000256" key="3">
    <source>
        <dbReference type="SAM" id="Phobius"/>
    </source>
</evidence>
<dbReference type="Pfam" id="PF01121">
    <property type="entry name" value="CoaE"/>
    <property type="match status" value="2"/>
</dbReference>
<comment type="caution">
    <text evidence="4">The sequence shown here is derived from an EMBL/GenBank/DDBJ whole genome shotgun (WGS) entry which is preliminary data.</text>
</comment>
<proteinExistence type="inferred from homology"/>
<keyword evidence="3" id="KW-1133">Transmembrane helix</keyword>
<gene>
    <name evidence="4" type="ORF">KUTeg_008264</name>
</gene>
<evidence type="ECO:0008006" key="6">
    <source>
        <dbReference type="Google" id="ProtNLM"/>
    </source>
</evidence>
<dbReference type="InterPro" id="IPR001977">
    <property type="entry name" value="Depp_CoAkinase"/>
</dbReference>
<dbReference type="NCBIfam" id="TIGR00152">
    <property type="entry name" value="dephospho-CoA kinase"/>
    <property type="match status" value="1"/>
</dbReference>
<dbReference type="Gene3D" id="3.40.50.300">
    <property type="entry name" value="P-loop containing nucleotide triphosphate hydrolases"/>
    <property type="match status" value="1"/>
</dbReference>
<dbReference type="Proteomes" id="UP001217089">
    <property type="component" value="Unassembled WGS sequence"/>
</dbReference>
<protein>
    <recommendedName>
        <fullName evidence="6">Dephospho-CoA kinase domain-containing protein</fullName>
    </recommendedName>
</protein>
<keyword evidence="1" id="KW-0547">Nucleotide-binding</keyword>